<evidence type="ECO:0000256" key="3">
    <source>
        <dbReference type="ARBA" id="ARBA00021596"/>
    </source>
</evidence>
<dbReference type="GO" id="GO:0006556">
    <property type="term" value="P:S-adenosylmethionine biosynthetic process"/>
    <property type="evidence" value="ECO:0007669"/>
    <property type="project" value="UniProtKB-UniPathway"/>
</dbReference>
<evidence type="ECO:0000256" key="2">
    <source>
        <dbReference type="ARBA" id="ARBA00008656"/>
    </source>
</evidence>
<accession>A0A2G8KIJ4</accession>
<evidence type="ECO:0000313" key="9">
    <source>
        <dbReference type="Proteomes" id="UP000230750"/>
    </source>
</evidence>
<evidence type="ECO:0000256" key="5">
    <source>
        <dbReference type="ARBA" id="ARBA00045998"/>
    </source>
</evidence>
<name>A0A2G8KIJ4_STIJA</name>
<sequence>MNVLVTGASGLLGRAIVKEFESHDWNVVGLAFSRSSPKLKKVDLRNPNEVKETIEKYQPSVVIHSAAERRADVVEQCPESVEKLNVFATTFIAQICATKKIPLIFISTNYVFDGKSPPYKPDDKPNPINKYGASKLNGEELTRAAHPGSIVLRVPLLFGPVENINECGGTYLYNYVRYSGNIKSVCHFQQRFPTHVNNVASVLRQMANKLYKGESFNGIFHWSSSEQHTKYTMTVCIAKSLGLSHKHILPRESPDAVTPRPHNVKLDISKTLDLGIQVVEIPFSKGIQECLEPFLSKKE</sequence>
<feature type="domain" description="RmlD-like substrate binding" evidence="7">
    <location>
        <begin position="1"/>
        <end position="293"/>
    </location>
</feature>
<dbReference type="OrthoDB" id="6235964at2759"/>
<dbReference type="STRING" id="307972.A0A2G8KIJ4"/>
<dbReference type="AlphaFoldDB" id="A0A2G8KIJ4"/>
<comment type="pathway">
    <text evidence="1">Amino-acid biosynthesis; S-adenosyl-L-methionine biosynthesis; S-adenosyl-L-methionine from L-methionine: step 1/1.</text>
</comment>
<dbReference type="GO" id="GO:0016740">
    <property type="term" value="F:transferase activity"/>
    <property type="evidence" value="ECO:0007669"/>
    <property type="project" value="UniProtKB-KW"/>
</dbReference>
<protein>
    <recommendedName>
        <fullName evidence="3">Methionine adenosyltransferase 2 subunit beta</fullName>
    </recommendedName>
    <alternativeName>
        <fullName evidence="4">Methionine adenosyltransferase II beta</fullName>
    </alternativeName>
</protein>
<dbReference type="InterPro" id="IPR029903">
    <property type="entry name" value="RmlD-like-bd"/>
</dbReference>
<evidence type="ECO:0000256" key="1">
    <source>
        <dbReference type="ARBA" id="ARBA00005224"/>
    </source>
</evidence>
<comment type="subunit">
    <text evidence="6">Heterotrimer; composed of a catalytic MAT2A homodimer that binds one regulatory MAT2B chain. Heterohexamer; composed of a central, catalytic MAT2A homotetramer flanked on either side by a regulatory MAT2B chain. NADP binding increases the affinity for MAT2A.</text>
</comment>
<gene>
    <name evidence="8" type="ORF">BSL78_15312</name>
</gene>
<dbReference type="FunFam" id="3.40.50.720:FF:000357">
    <property type="entry name" value="Methionine adenosyltransferase 2 subunit beta"/>
    <property type="match status" value="1"/>
</dbReference>
<evidence type="ECO:0000256" key="6">
    <source>
        <dbReference type="ARBA" id="ARBA00046786"/>
    </source>
</evidence>
<dbReference type="UniPathway" id="UPA00315">
    <property type="reaction ID" value="UER00080"/>
</dbReference>
<keyword evidence="9" id="KW-1185">Reference proteome</keyword>
<dbReference type="PANTHER" id="PTHR10491:SF4">
    <property type="entry name" value="METHIONINE ADENOSYLTRANSFERASE 2 SUBUNIT BETA"/>
    <property type="match status" value="1"/>
</dbReference>
<dbReference type="Proteomes" id="UP000230750">
    <property type="component" value="Unassembled WGS sequence"/>
</dbReference>
<organism evidence="8 9">
    <name type="scientific">Stichopus japonicus</name>
    <name type="common">Sea cucumber</name>
    <dbReference type="NCBI Taxonomy" id="307972"/>
    <lineage>
        <taxon>Eukaryota</taxon>
        <taxon>Metazoa</taxon>
        <taxon>Echinodermata</taxon>
        <taxon>Eleutherozoa</taxon>
        <taxon>Echinozoa</taxon>
        <taxon>Holothuroidea</taxon>
        <taxon>Aspidochirotacea</taxon>
        <taxon>Aspidochirotida</taxon>
        <taxon>Stichopodidae</taxon>
        <taxon>Apostichopus</taxon>
    </lineage>
</organism>
<dbReference type="EMBL" id="MRZV01000556">
    <property type="protein sequence ID" value="PIK47812.1"/>
    <property type="molecule type" value="Genomic_DNA"/>
</dbReference>
<dbReference type="InterPro" id="IPR005913">
    <property type="entry name" value="dTDP_dehydrorham_reduct"/>
</dbReference>
<evidence type="ECO:0000259" key="7">
    <source>
        <dbReference type="Pfam" id="PF04321"/>
    </source>
</evidence>
<evidence type="ECO:0000256" key="4">
    <source>
        <dbReference type="ARBA" id="ARBA00029977"/>
    </source>
</evidence>
<dbReference type="SUPFAM" id="SSF51735">
    <property type="entry name" value="NAD(P)-binding Rossmann-fold domains"/>
    <property type="match status" value="1"/>
</dbReference>
<dbReference type="Pfam" id="PF04321">
    <property type="entry name" value="RmlD_sub_bind"/>
    <property type="match status" value="1"/>
</dbReference>
<dbReference type="Gene3D" id="3.40.50.720">
    <property type="entry name" value="NAD(P)-binding Rossmann-like Domain"/>
    <property type="match status" value="1"/>
</dbReference>
<proteinExistence type="inferred from homology"/>
<evidence type="ECO:0000313" key="8">
    <source>
        <dbReference type="EMBL" id="PIK47812.1"/>
    </source>
</evidence>
<dbReference type="GO" id="GO:0048270">
    <property type="term" value="F:methionine adenosyltransferase regulator activity"/>
    <property type="evidence" value="ECO:0007669"/>
    <property type="project" value="TreeGrafter"/>
</dbReference>
<comment type="similarity">
    <text evidence="2">Belongs to the dTDP-4-dehydrorhamnose reductase family. MAT2B subfamily.</text>
</comment>
<keyword evidence="8" id="KW-0808">Transferase</keyword>
<comment type="caution">
    <text evidence="8">The sequence shown here is derived from an EMBL/GenBank/DDBJ whole genome shotgun (WGS) entry which is preliminary data.</text>
</comment>
<dbReference type="CDD" id="cd05254">
    <property type="entry name" value="dTDP_HR_like_SDR_e"/>
    <property type="match status" value="1"/>
</dbReference>
<dbReference type="GO" id="GO:0048269">
    <property type="term" value="C:methionine adenosyltransferase complex"/>
    <property type="evidence" value="ECO:0007669"/>
    <property type="project" value="TreeGrafter"/>
</dbReference>
<comment type="function">
    <text evidence="5">Regulatory subunit of S-adenosylmethionine synthetase 2, an enzyme that catalyzes the formation of S-adenosylmethionine from methionine and ATP. Regulates MAT2A catalytic activity by changing its kinetic properties, increasing its affinity for L-methionine. Can bind NADP (in vitro).</text>
</comment>
<dbReference type="PANTHER" id="PTHR10491">
    <property type="entry name" value="DTDP-4-DEHYDRORHAMNOSE REDUCTASE"/>
    <property type="match status" value="1"/>
</dbReference>
<dbReference type="InterPro" id="IPR036291">
    <property type="entry name" value="NAD(P)-bd_dom_sf"/>
</dbReference>
<reference evidence="8 9" key="1">
    <citation type="journal article" date="2017" name="PLoS Biol.">
        <title>The sea cucumber genome provides insights into morphological evolution and visceral regeneration.</title>
        <authorList>
            <person name="Zhang X."/>
            <person name="Sun L."/>
            <person name="Yuan J."/>
            <person name="Sun Y."/>
            <person name="Gao Y."/>
            <person name="Zhang L."/>
            <person name="Li S."/>
            <person name="Dai H."/>
            <person name="Hamel J.F."/>
            <person name="Liu C."/>
            <person name="Yu Y."/>
            <person name="Liu S."/>
            <person name="Lin W."/>
            <person name="Guo K."/>
            <person name="Jin S."/>
            <person name="Xu P."/>
            <person name="Storey K.B."/>
            <person name="Huan P."/>
            <person name="Zhang T."/>
            <person name="Zhou Y."/>
            <person name="Zhang J."/>
            <person name="Lin C."/>
            <person name="Li X."/>
            <person name="Xing L."/>
            <person name="Huo D."/>
            <person name="Sun M."/>
            <person name="Wang L."/>
            <person name="Mercier A."/>
            <person name="Li F."/>
            <person name="Yang H."/>
            <person name="Xiang J."/>
        </authorList>
    </citation>
    <scope>NUCLEOTIDE SEQUENCE [LARGE SCALE GENOMIC DNA]</scope>
    <source>
        <strain evidence="8">Shaxun</strain>
        <tissue evidence="8">Muscle</tissue>
    </source>
</reference>